<dbReference type="InterPro" id="IPR004358">
    <property type="entry name" value="Sig_transdc_His_kin-like_C"/>
</dbReference>
<dbReference type="Pfam" id="PF00512">
    <property type="entry name" value="HisKA"/>
    <property type="match status" value="1"/>
</dbReference>
<dbReference type="Pfam" id="PF02518">
    <property type="entry name" value="HATPase_c"/>
    <property type="match status" value="1"/>
</dbReference>
<dbReference type="PANTHER" id="PTHR43102:SF2">
    <property type="entry name" value="GAF DOMAIN-CONTAINING PROTEIN"/>
    <property type="match status" value="1"/>
</dbReference>
<dbReference type="CDD" id="cd00082">
    <property type="entry name" value="HisKA"/>
    <property type="match status" value="1"/>
</dbReference>
<keyword evidence="5" id="KW-0808">Transferase</keyword>
<sequence>MLKAPLPANEKERLANLYEYSLLDTMDEEEYDQITKMASLLCDVPISLISLIDRNRQWFKSRVGIESRETSRDEAFCAHAILEGEQILEVPDSREDERFNDNPLVLEDPNIVFYAGVPLISDNDMALGTLCVIDRVPRVLTDAQKESLKILADQVVKLFELHKASLQKDRYLKELEARNKSLEEFARVAAHDIKSPLASIKAASQMILSKPENLDEEQLSLMELLNQSSDQLSSLIEGILRHSRSNVLILEEKSWFSLPELVDGCMKMMAPLGQCPIKAKYPEGLNQIYSNRTAWQQIIINLLANAIKYNNNPEPRIKVKVEAIGHEIELKVCDNGPGILPEDQERIFKLFETTQNKDLSGSTGTGIGLATVKNIVSGLGGQIGLESKVGEGSAFVVQIPIV</sequence>
<dbReference type="InterPro" id="IPR036890">
    <property type="entry name" value="HATPase_C_sf"/>
</dbReference>
<dbReference type="SMART" id="SM00387">
    <property type="entry name" value="HATPase_c"/>
    <property type="match status" value="1"/>
</dbReference>
<accession>A0A7H0VD35</accession>
<dbReference type="SUPFAM" id="SSF55781">
    <property type="entry name" value="GAF domain-like"/>
    <property type="match status" value="1"/>
</dbReference>
<dbReference type="Proteomes" id="UP000516305">
    <property type="component" value="Chromosome"/>
</dbReference>
<dbReference type="InterPro" id="IPR029016">
    <property type="entry name" value="GAF-like_dom_sf"/>
</dbReference>
<evidence type="ECO:0000313" key="6">
    <source>
        <dbReference type="Proteomes" id="UP000516305"/>
    </source>
</evidence>
<reference evidence="5 6" key="1">
    <citation type="submission" date="2020-08" db="EMBL/GenBank/DDBJ databases">
        <title>Croceimicrobium hydrocarbonivorans gen. nov., sp. nov., a novel marine bacterium isolated from a bacterial consortium that degrades polyethylene terephthalate.</title>
        <authorList>
            <person name="Liu R."/>
        </authorList>
    </citation>
    <scope>NUCLEOTIDE SEQUENCE [LARGE SCALE GENOMIC DNA]</scope>
    <source>
        <strain evidence="5 6">A20-9</strain>
    </source>
</reference>
<evidence type="ECO:0000313" key="5">
    <source>
        <dbReference type="EMBL" id="QNR23633.1"/>
    </source>
</evidence>
<feature type="domain" description="Histidine kinase" evidence="4">
    <location>
        <begin position="188"/>
        <end position="402"/>
    </location>
</feature>
<name>A0A7H0VD35_9FLAO</name>
<dbReference type="InterPro" id="IPR005467">
    <property type="entry name" value="His_kinase_dom"/>
</dbReference>
<evidence type="ECO:0000259" key="4">
    <source>
        <dbReference type="PROSITE" id="PS50109"/>
    </source>
</evidence>
<comment type="catalytic activity">
    <reaction evidence="1">
        <text>ATP + protein L-histidine = ADP + protein N-phospho-L-histidine.</text>
        <dbReference type="EC" id="2.7.13.3"/>
    </reaction>
</comment>
<dbReference type="Gene3D" id="1.10.287.130">
    <property type="match status" value="1"/>
</dbReference>
<dbReference type="Pfam" id="PF01590">
    <property type="entry name" value="GAF"/>
    <property type="match status" value="1"/>
</dbReference>
<keyword evidence="6" id="KW-1185">Reference proteome</keyword>
<evidence type="ECO:0000256" key="3">
    <source>
        <dbReference type="ARBA" id="ARBA00022553"/>
    </source>
</evidence>
<dbReference type="InterPro" id="IPR036097">
    <property type="entry name" value="HisK_dim/P_sf"/>
</dbReference>
<dbReference type="SMART" id="SM00065">
    <property type="entry name" value="GAF"/>
    <property type="match status" value="1"/>
</dbReference>
<dbReference type="InterPro" id="IPR003018">
    <property type="entry name" value="GAF"/>
</dbReference>
<dbReference type="PROSITE" id="PS50109">
    <property type="entry name" value="HIS_KIN"/>
    <property type="match status" value="1"/>
</dbReference>
<dbReference type="GO" id="GO:0000155">
    <property type="term" value="F:phosphorelay sensor kinase activity"/>
    <property type="evidence" value="ECO:0007669"/>
    <property type="project" value="InterPro"/>
</dbReference>
<dbReference type="SMART" id="SM00388">
    <property type="entry name" value="HisKA"/>
    <property type="match status" value="1"/>
</dbReference>
<proteinExistence type="predicted"/>
<dbReference type="Gene3D" id="3.30.565.10">
    <property type="entry name" value="Histidine kinase-like ATPase, C-terminal domain"/>
    <property type="match status" value="1"/>
</dbReference>
<dbReference type="SUPFAM" id="SSF47384">
    <property type="entry name" value="Homodimeric domain of signal transducing histidine kinase"/>
    <property type="match status" value="1"/>
</dbReference>
<dbReference type="EMBL" id="CP060139">
    <property type="protein sequence ID" value="QNR23633.1"/>
    <property type="molecule type" value="Genomic_DNA"/>
</dbReference>
<protein>
    <recommendedName>
        <fullName evidence="2">histidine kinase</fullName>
        <ecNumber evidence="2">2.7.13.3</ecNumber>
    </recommendedName>
</protein>
<dbReference type="PANTHER" id="PTHR43102">
    <property type="entry name" value="SLR1143 PROTEIN"/>
    <property type="match status" value="1"/>
</dbReference>
<keyword evidence="5" id="KW-0418">Kinase</keyword>
<dbReference type="InterPro" id="IPR003594">
    <property type="entry name" value="HATPase_dom"/>
</dbReference>
<dbReference type="SUPFAM" id="SSF55874">
    <property type="entry name" value="ATPase domain of HSP90 chaperone/DNA topoisomerase II/histidine kinase"/>
    <property type="match status" value="1"/>
</dbReference>
<dbReference type="EC" id="2.7.13.3" evidence="2"/>
<gene>
    <name evidence="5" type="ORF">H4K34_14795</name>
</gene>
<evidence type="ECO:0000256" key="2">
    <source>
        <dbReference type="ARBA" id="ARBA00012438"/>
    </source>
</evidence>
<dbReference type="PRINTS" id="PR00344">
    <property type="entry name" value="BCTRLSENSOR"/>
</dbReference>
<dbReference type="RefSeq" id="WP_210758166.1">
    <property type="nucleotide sequence ID" value="NZ_CP060139.1"/>
</dbReference>
<dbReference type="AlphaFoldDB" id="A0A7H0VD35"/>
<dbReference type="InterPro" id="IPR003661">
    <property type="entry name" value="HisK_dim/P_dom"/>
</dbReference>
<keyword evidence="3" id="KW-0597">Phosphoprotein</keyword>
<dbReference type="Gene3D" id="3.30.450.40">
    <property type="match status" value="1"/>
</dbReference>
<dbReference type="KEGG" id="chyd:H4K34_14795"/>
<organism evidence="5 6">
    <name type="scientific">Croceimicrobium hydrocarbonivorans</name>
    <dbReference type="NCBI Taxonomy" id="2761580"/>
    <lineage>
        <taxon>Bacteria</taxon>
        <taxon>Pseudomonadati</taxon>
        <taxon>Bacteroidota</taxon>
        <taxon>Flavobacteriia</taxon>
        <taxon>Flavobacteriales</taxon>
        <taxon>Owenweeksiaceae</taxon>
        <taxon>Croceimicrobium</taxon>
    </lineage>
</organism>
<evidence type="ECO:0000256" key="1">
    <source>
        <dbReference type="ARBA" id="ARBA00000085"/>
    </source>
</evidence>